<accession>A0ABD5ZUL4</accession>
<reference evidence="6 7" key="1">
    <citation type="journal article" date="2019" name="Int. J. Syst. Evol. Microbiol.">
        <title>The Global Catalogue of Microorganisms (GCM) 10K type strain sequencing project: providing services to taxonomists for standard genome sequencing and annotation.</title>
        <authorList>
            <consortium name="The Broad Institute Genomics Platform"/>
            <consortium name="The Broad Institute Genome Sequencing Center for Infectious Disease"/>
            <person name="Wu L."/>
            <person name="Ma J."/>
        </authorList>
    </citation>
    <scope>NUCLEOTIDE SEQUENCE [LARGE SCALE GENOMIC DNA]</scope>
    <source>
        <strain evidence="6 7">GX21</strain>
    </source>
</reference>
<dbReference type="EMBL" id="JBHTAT010000001">
    <property type="protein sequence ID" value="MFC7254015.1"/>
    <property type="molecule type" value="Genomic_DNA"/>
</dbReference>
<feature type="domain" description="Fibronectin-III type-like" evidence="3">
    <location>
        <begin position="334"/>
        <end position="411"/>
    </location>
</feature>
<name>A0ABD5ZUL4_9EURY</name>
<evidence type="ECO:0000256" key="1">
    <source>
        <dbReference type="SAM" id="Coils"/>
    </source>
</evidence>
<feature type="compositionally biased region" description="Low complexity" evidence="2">
    <location>
        <begin position="412"/>
        <end position="426"/>
    </location>
</feature>
<dbReference type="Pfam" id="PF23379">
    <property type="entry name" value="DUF7096"/>
    <property type="match status" value="1"/>
</dbReference>
<dbReference type="Pfam" id="PF23374">
    <property type="entry name" value="Fn3_arc"/>
    <property type="match status" value="1"/>
</dbReference>
<evidence type="ECO:0000313" key="6">
    <source>
        <dbReference type="EMBL" id="MFC7254015.1"/>
    </source>
</evidence>
<evidence type="ECO:0000259" key="4">
    <source>
        <dbReference type="Pfam" id="PF23375"/>
    </source>
</evidence>
<keyword evidence="1" id="KW-0175">Coiled coil</keyword>
<feature type="region of interest" description="Disordered" evidence="2">
    <location>
        <begin position="368"/>
        <end position="387"/>
    </location>
</feature>
<evidence type="ECO:0000313" key="7">
    <source>
        <dbReference type="Proteomes" id="UP001596434"/>
    </source>
</evidence>
<sequence>MRALPVLVVALLLSSAVGAAGGLAGTAPVDTDERSPPSPAALDAPVVAQTDDNRTPLQQINVLDVPPESVGRSAVAEHYVDLGPAVGLSTNATTDQLRTLAMTERVEDADTAELRRERLRTALQDLETSVDDLDRKQIAAVGAYSEDEITTQQLLVTLVRISIAAQELNERRRQLEELAADTPGFDINRGRLASIGNRLSAFTGPVRDHARAVLHGEVDPHRFYVATSARSVTVSAVIDETYYREAYRGDLRNGAGDAIELEVALDIVASSYPVIWNTTREQTQVFGGGETYPVRIGHSRGDLTAFVDSNARVVYAEHQRRPLETVVTDQRIDRTDDGLRLVVNHTYPGGPVQIRVVDEVTGDPVDAPVSIKAGPSPPERIGTTGTDGVIWTLSPNRQYTVSVRALGGNVSAVVPPGVPPRVVTSGDDGDDGDDENTTATPTPTPMDGAVANVYHP</sequence>
<dbReference type="InterPro" id="IPR055520">
    <property type="entry name" value="DUF7094"/>
</dbReference>
<feature type="compositionally biased region" description="Acidic residues" evidence="2">
    <location>
        <begin position="427"/>
        <end position="436"/>
    </location>
</feature>
<dbReference type="RefSeq" id="WP_379702182.1">
    <property type="nucleotide sequence ID" value="NZ_JBHTAT010000001.1"/>
</dbReference>
<dbReference type="Pfam" id="PF23375">
    <property type="entry name" value="DUF7094"/>
    <property type="match status" value="1"/>
</dbReference>
<dbReference type="Proteomes" id="UP001596434">
    <property type="component" value="Unassembled WGS sequence"/>
</dbReference>
<feature type="domain" description="DUF7096" evidence="5">
    <location>
        <begin position="5"/>
        <end position="217"/>
    </location>
</feature>
<dbReference type="AlphaFoldDB" id="A0ABD5ZUL4"/>
<dbReference type="InterPro" id="IPR056397">
    <property type="entry name" value="Fn3_arc"/>
</dbReference>
<evidence type="ECO:0000256" key="2">
    <source>
        <dbReference type="SAM" id="MobiDB-lite"/>
    </source>
</evidence>
<proteinExistence type="predicted"/>
<feature type="domain" description="DUF7094" evidence="4">
    <location>
        <begin position="223"/>
        <end position="325"/>
    </location>
</feature>
<gene>
    <name evidence="6" type="ORF">ACFQKE_01620</name>
</gene>
<evidence type="ECO:0000259" key="5">
    <source>
        <dbReference type="Pfam" id="PF23379"/>
    </source>
</evidence>
<comment type="caution">
    <text evidence="6">The sequence shown here is derived from an EMBL/GenBank/DDBJ whole genome shotgun (WGS) entry which is preliminary data.</text>
</comment>
<dbReference type="InterPro" id="IPR055522">
    <property type="entry name" value="DUF7096"/>
</dbReference>
<organism evidence="6 7">
    <name type="scientific">Haloplanus litoreus</name>
    <dbReference type="NCBI Taxonomy" id="767515"/>
    <lineage>
        <taxon>Archaea</taxon>
        <taxon>Methanobacteriati</taxon>
        <taxon>Methanobacteriota</taxon>
        <taxon>Stenosarchaea group</taxon>
        <taxon>Halobacteria</taxon>
        <taxon>Halobacteriales</taxon>
        <taxon>Haloferacaceae</taxon>
        <taxon>Haloplanus</taxon>
    </lineage>
</organism>
<feature type="region of interest" description="Disordered" evidence="2">
    <location>
        <begin position="412"/>
        <end position="456"/>
    </location>
</feature>
<protein>
    <submittedName>
        <fullName evidence="6">Uncharacterized protein</fullName>
    </submittedName>
</protein>
<feature type="coiled-coil region" evidence="1">
    <location>
        <begin position="109"/>
        <end position="181"/>
    </location>
</feature>
<evidence type="ECO:0000259" key="3">
    <source>
        <dbReference type="Pfam" id="PF23374"/>
    </source>
</evidence>
<dbReference type="GeneID" id="96952309"/>
<keyword evidence="7" id="KW-1185">Reference proteome</keyword>